<reference evidence="2 3" key="1">
    <citation type="submission" date="2018-04" db="EMBL/GenBank/DDBJ databases">
        <title>Genomic Encyclopedia of Archaeal and Bacterial Type Strains, Phase II (KMG-II): from individual species to whole genera.</title>
        <authorList>
            <person name="Goeker M."/>
        </authorList>
    </citation>
    <scope>NUCLEOTIDE SEQUENCE [LARGE SCALE GENOMIC DNA]</scope>
    <source>
        <strain evidence="2 3">DSM 26809</strain>
    </source>
</reference>
<organism evidence="2 3">
    <name type="scientific">Mucilaginibacter yixingensis</name>
    <dbReference type="NCBI Taxonomy" id="1295612"/>
    <lineage>
        <taxon>Bacteria</taxon>
        <taxon>Pseudomonadati</taxon>
        <taxon>Bacteroidota</taxon>
        <taxon>Sphingobacteriia</taxon>
        <taxon>Sphingobacteriales</taxon>
        <taxon>Sphingobacteriaceae</taxon>
        <taxon>Mucilaginibacter</taxon>
    </lineage>
</organism>
<dbReference type="EMBL" id="QAOQ01000010">
    <property type="protein sequence ID" value="PTQ92870.1"/>
    <property type="molecule type" value="Genomic_DNA"/>
</dbReference>
<accession>A0A2T5J573</accession>
<evidence type="ECO:0000313" key="3">
    <source>
        <dbReference type="Proteomes" id="UP000244168"/>
    </source>
</evidence>
<keyword evidence="3" id="KW-1185">Reference proteome</keyword>
<evidence type="ECO:0000256" key="1">
    <source>
        <dbReference type="SAM" id="Phobius"/>
    </source>
</evidence>
<evidence type="ECO:0000313" key="2">
    <source>
        <dbReference type="EMBL" id="PTQ92870.1"/>
    </source>
</evidence>
<dbReference type="AlphaFoldDB" id="A0A2T5J573"/>
<proteinExistence type="predicted"/>
<dbReference type="Proteomes" id="UP000244168">
    <property type="component" value="Unassembled WGS sequence"/>
</dbReference>
<comment type="caution">
    <text evidence="2">The sequence shown here is derived from an EMBL/GenBank/DDBJ whole genome shotgun (WGS) entry which is preliminary data.</text>
</comment>
<keyword evidence="1" id="KW-0812">Transmembrane</keyword>
<protein>
    <submittedName>
        <fullName evidence="2">Uncharacterized protein</fullName>
    </submittedName>
</protein>
<gene>
    <name evidence="2" type="ORF">C8P68_1101</name>
</gene>
<feature type="transmembrane region" description="Helical" evidence="1">
    <location>
        <begin position="12"/>
        <end position="32"/>
    </location>
</feature>
<dbReference type="RefSeq" id="WP_281260218.1">
    <property type="nucleotide sequence ID" value="NZ_CP160205.1"/>
</dbReference>
<keyword evidence="1" id="KW-1133">Transmembrane helix</keyword>
<sequence length="42" mass="4697">MNSTMHEVINFVITLLVAVSVISVIVLVNHATKEDRMKDLKS</sequence>
<name>A0A2T5J573_9SPHI</name>
<keyword evidence="1" id="KW-0472">Membrane</keyword>